<dbReference type="InterPro" id="IPR014757">
    <property type="entry name" value="Tscrpt_reg_IclR_C"/>
</dbReference>
<dbReference type="GO" id="GO:0045892">
    <property type="term" value="P:negative regulation of DNA-templated transcription"/>
    <property type="evidence" value="ECO:0007669"/>
    <property type="project" value="TreeGrafter"/>
</dbReference>
<dbReference type="Gene3D" id="3.30.450.40">
    <property type="match status" value="1"/>
</dbReference>
<dbReference type="SUPFAM" id="SSF46785">
    <property type="entry name" value="Winged helix' DNA-binding domain"/>
    <property type="match status" value="1"/>
</dbReference>
<gene>
    <name evidence="7" type="ORF">GCM10011519_23420</name>
</gene>
<feature type="domain" description="HTH iclR-type" evidence="5">
    <location>
        <begin position="41"/>
        <end position="102"/>
    </location>
</feature>
<protein>
    <submittedName>
        <fullName evidence="7">Transcriptional regulator</fullName>
    </submittedName>
</protein>
<feature type="region of interest" description="Disordered" evidence="4">
    <location>
        <begin position="22"/>
        <end position="41"/>
    </location>
</feature>
<dbReference type="Pfam" id="PF09339">
    <property type="entry name" value="HTH_IclR"/>
    <property type="match status" value="1"/>
</dbReference>
<name>A0A917BLK7_9ACTN</name>
<dbReference type="SMART" id="SM00346">
    <property type="entry name" value="HTH_ICLR"/>
    <property type="match status" value="1"/>
</dbReference>
<reference evidence="7" key="1">
    <citation type="journal article" date="2014" name="Int. J. Syst. Evol. Microbiol.">
        <title>Complete genome sequence of Corynebacterium casei LMG S-19264T (=DSM 44701T), isolated from a smear-ripened cheese.</title>
        <authorList>
            <consortium name="US DOE Joint Genome Institute (JGI-PGF)"/>
            <person name="Walter F."/>
            <person name="Albersmeier A."/>
            <person name="Kalinowski J."/>
            <person name="Ruckert C."/>
        </authorList>
    </citation>
    <scope>NUCLEOTIDE SEQUENCE</scope>
    <source>
        <strain evidence="7">CGMCC 1.16067</strain>
    </source>
</reference>
<comment type="caution">
    <text evidence="7">The sequence shown here is derived from an EMBL/GenBank/DDBJ whole genome shotgun (WGS) entry which is preliminary data.</text>
</comment>
<dbReference type="InterPro" id="IPR036390">
    <property type="entry name" value="WH_DNA-bd_sf"/>
</dbReference>
<keyword evidence="8" id="KW-1185">Reference proteome</keyword>
<keyword evidence="2" id="KW-0238">DNA-binding</keyword>
<evidence type="ECO:0000256" key="1">
    <source>
        <dbReference type="ARBA" id="ARBA00023015"/>
    </source>
</evidence>
<evidence type="ECO:0000313" key="8">
    <source>
        <dbReference type="Proteomes" id="UP000649179"/>
    </source>
</evidence>
<dbReference type="Proteomes" id="UP000649179">
    <property type="component" value="Unassembled WGS sequence"/>
</dbReference>
<evidence type="ECO:0000259" key="6">
    <source>
        <dbReference type="PROSITE" id="PS51078"/>
    </source>
</evidence>
<evidence type="ECO:0000313" key="7">
    <source>
        <dbReference type="EMBL" id="GGF48706.1"/>
    </source>
</evidence>
<dbReference type="SUPFAM" id="SSF55781">
    <property type="entry name" value="GAF domain-like"/>
    <property type="match status" value="1"/>
</dbReference>
<feature type="compositionally biased region" description="Low complexity" evidence="4">
    <location>
        <begin position="29"/>
        <end position="41"/>
    </location>
</feature>
<dbReference type="EMBL" id="BMKQ01000001">
    <property type="protein sequence ID" value="GGF48706.1"/>
    <property type="molecule type" value="Genomic_DNA"/>
</dbReference>
<evidence type="ECO:0000256" key="2">
    <source>
        <dbReference type="ARBA" id="ARBA00023125"/>
    </source>
</evidence>
<keyword evidence="1" id="KW-0805">Transcription regulation</keyword>
<dbReference type="InterPro" id="IPR005471">
    <property type="entry name" value="Tscrpt_reg_IclR_N"/>
</dbReference>
<dbReference type="InterPro" id="IPR050707">
    <property type="entry name" value="HTH_MetabolicPath_Reg"/>
</dbReference>
<dbReference type="InterPro" id="IPR036388">
    <property type="entry name" value="WH-like_DNA-bd_sf"/>
</dbReference>
<evidence type="ECO:0000256" key="4">
    <source>
        <dbReference type="SAM" id="MobiDB-lite"/>
    </source>
</evidence>
<dbReference type="PANTHER" id="PTHR30136">
    <property type="entry name" value="HELIX-TURN-HELIX TRANSCRIPTIONAL REGULATOR, ICLR FAMILY"/>
    <property type="match status" value="1"/>
</dbReference>
<feature type="domain" description="IclR-ED" evidence="6">
    <location>
        <begin position="103"/>
        <end position="286"/>
    </location>
</feature>
<accession>A0A917BLK7</accession>
<organism evidence="7 8">
    <name type="scientific">Marmoricola endophyticus</name>
    <dbReference type="NCBI Taxonomy" id="2040280"/>
    <lineage>
        <taxon>Bacteria</taxon>
        <taxon>Bacillati</taxon>
        <taxon>Actinomycetota</taxon>
        <taxon>Actinomycetes</taxon>
        <taxon>Propionibacteriales</taxon>
        <taxon>Nocardioidaceae</taxon>
        <taxon>Marmoricola</taxon>
    </lineage>
</organism>
<sequence>MPAAARRRHVVLSSGENARRTLRSMSGLDAPAAPARDASRPGSAARTLEILEAVASAGGATAREIADRTGLPVPTVYRLVRELIDGDYLVHIRERKRFELGYKLHALGVSLHEQIGVSREVRAEITGLHDELGAAAYLALHRGSQIVVVLTADSPAHPRLQPLAFGFHEAAHATALGKILLAGMDDEQRLRHLDPEPMPRFAPGTITTHAELFDQLATVADRGVAWEYGEFQAGATCAAAAVRAASGSLLGSVAISAPEERLRTGRAEVERTLRACASRVSRHFRARAQRH</sequence>
<dbReference type="GO" id="GO:0003700">
    <property type="term" value="F:DNA-binding transcription factor activity"/>
    <property type="evidence" value="ECO:0007669"/>
    <property type="project" value="TreeGrafter"/>
</dbReference>
<evidence type="ECO:0000256" key="3">
    <source>
        <dbReference type="ARBA" id="ARBA00023163"/>
    </source>
</evidence>
<dbReference type="Pfam" id="PF01614">
    <property type="entry name" value="IclR_C"/>
    <property type="match status" value="1"/>
</dbReference>
<proteinExistence type="predicted"/>
<dbReference type="PROSITE" id="PS51077">
    <property type="entry name" value="HTH_ICLR"/>
    <property type="match status" value="1"/>
</dbReference>
<dbReference type="AlphaFoldDB" id="A0A917BLK7"/>
<dbReference type="GO" id="GO:0003677">
    <property type="term" value="F:DNA binding"/>
    <property type="evidence" value="ECO:0007669"/>
    <property type="project" value="UniProtKB-KW"/>
</dbReference>
<evidence type="ECO:0000259" key="5">
    <source>
        <dbReference type="PROSITE" id="PS51077"/>
    </source>
</evidence>
<dbReference type="InterPro" id="IPR029016">
    <property type="entry name" value="GAF-like_dom_sf"/>
</dbReference>
<dbReference type="Gene3D" id="1.10.10.10">
    <property type="entry name" value="Winged helix-like DNA-binding domain superfamily/Winged helix DNA-binding domain"/>
    <property type="match status" value="1"/>
</dbReference>
<dbReference type="PROSITE" id="PS51078">
    <property type="entry name" value="ICLR_ED"/>
    <property type="match status" value="1"/>
</dbReference>
<dbReference type="PANTHER" id="PTHR30136:SF24">
    <property type="entry name" value="HTH-TYPE TRANSCRIPTIONAL REPRESSOR ALLR"/>
    <property type="match status" value="1"/>
</dbReference>
<keyword evidence="3" id="KW-0804">Transcription</keyword>
<reference evidence="7" key="2">
    <citation type="submission" date="2020-09" db="EMBL/GenBank/DDBJ databases">
        <authorList>
            <person name="Sun Q."/>
            <person name="Zhou Y."/>
        </authorList>
    </citation>
    <scope>NUCLEOTIDE SEQUENCE</scope>
    <source>
        <strain evidence="7">CGMCC 1.16067</strain>
    </source>
</reference>